<feature type="domain" description="AAA+ ATPase" evidence="16">
    <location>
        <begin position="230"/>
        <end position="532"/>
    </location>
</feature>
<dbReference type="GO" id="GO:0006310">
    <property type="term" value="P:DNA recombination"/>
    <property type="evidence" value="ECO:0007669"/>
    <property type="project" value="UniProtKB-UniRule"/>
</dbReference>
<dbReference type="SMART" id="SM00382">
    <property type="entry name" value="AAA"/>
    <property type="match status" value="1"/>
</dbReference>
<evidence type="ECO:0000256" key="4">
    <source>
        <dbReference type="ARBA" id="ARBA00022763"/>
    </source>
</evidence>
<dbReference type="PANTHER" id="PTHR47642:SF5">
    <property type="entry name" value="ATP-DEPENDENT DNA HELICASE"/>
    <property type="match status" value="1"/>
</dbReference>
<keyword evidence="5 14" id="KW-0378">Hydrolase</keyword>
<name>A0A061H7H1_9BASI</name>
<keyword evidence="10 14" id="KW-0233">DNA recombination</keyword>
<dbReference type="InterPro" id="IPR048293">
    <property type="entry name" value="PIF1_RRM3_pfh1"/>
</dbReference>
<dbReference type="GO" id="GO:0006281">
    <property type="term" value="P:DNA repair"/>
    <property type="evidence" value="ECO:0007669"/>
    <property type="project" value="UniProtKB-UniRule"/>
</dbReference>
<feature type="DNA-binding region" evidence="14">
    <location>
        <begin position="627"/>
        <end position="646"/>
    </location>
</feature>
<comment type="function">
    <text evidence="14">DNA-dependent ATPase and 5'-3' DNA helicase required for the maintenance of both mitochondrial and nuclear genome stability.</text>
</comment>
<dbReference type="OrthoDB" id="432234at2759"/>
<keyword evidence="9 14" id="KW-0496">Mitochondrion</keyword>
<dbReference type="EC" id="5.6.2.3" evidence="14"/>
<dbReference type="InterPro" id="IPR027417">
    <property type="entry name" value="P-loop_NTPase"/>
</dbReference>
<keyword evidence="6 14" id="KW-0347">Helicase</keyword>
<dbReference type="Proteomes" id="UP000053664">
    <property type="component" value="Unassembled WGS sequence"/>
</dbReference>
<keyword evidence="12 14" id="KW-0413">Isomerase</keyword>
<keyword evidence="3 14" id="KW-0547">Nucleotide-binding</keyword>
<dbReference type="GO" id="GO:0005739">
    <property type="term" value="C:mitochondrion"/>
    <property type="evidence" value="ECO:0007669"/>
    <property type="project" value="UniProtKB-SubCell"/>
</dbReference>
<dbReference type="InterPro" id="IPR049163">
    <property type="entry name" value="Pif1-like_2B_dom"/>
</dbReference>
<dbReference type="HOGENOM" id="CLU_001613_0_2_1"/>
<evidence type="ECO:0000256" key="1">
    <source>
        <dbReference type="ARBA" id="ARBA00001946"/>
    </source>
</evidence>
<dbReference type="EMBL" id="KE361634">
    <property type="protein sequence ID" value="EPQ28558.1"/>
    <property type="molecule type" value="Genomic_DNA"/>
</dbReference>
<evidence type="ECO:0000256" key="8">
    <source>
        <dbReference type="ARBA" id="ARBA00023125"/>
    </source>
</evidence>
<dbReference type="FunFam" id="3.40.50.300:FF:001226">
    <property type="entry name" value="ATP-dependent DNA helicase PIF1"/>
    <property type="match status" value="1"/>
</dbReference>
<dbReference type="HAMAP" id="MF_03176">
    <property type="entry name" value="PIF1"/>
    <property type="match status" value="1"/>
</dbReference>
<comment type="cofactor">
    <cofactor evidence="1 14">
        <name>Mg(2+)</name>
        <dbReference type="ChEBI" id="CHEBI:18420"/>
    </cofactor>
</comment>
<evidence type="ECO:0000256" key="6">
    <source>
        <dbReference type="ARBA" id="ARBA00022806"/>
    </source>
</evidence>
<evidence type="ECO:0000256" key="3">
    <source>
        <dbReference type="ARBA" id="ARBA00022741"/>
    </source>
</evidence>
<sequence length="673" mass="73536">MLRSGLGNLKRTWSGNQHDLGEPAATSKPLETASSQEIFYEWSDTPSPPGSPRAKKLLSANSGAEPEAKRRKSDEGSAGAAAPPQRSGFVSASDLVSGRVQSLPSTLGRPANDPQRNFNKSTQPQNQPIPSSSSKSFQSYQRPSPSSDLAANFARARSGPLAGSNQANVLSSSGTSGGASYLKSAAQLKEERRSAGSVMEAPAFGQRPKVPSKVFLSAEQRAVLDMVVRERKNVFFTGSAGTGKSVLLREIIRELKQVHSKKQDAVAVTASTGIAACNIGGVTLHSFSGIGLGKEPVAQLVTKIRRNRKANSRWLRTQVLIMDEVSMVDPDLFDKLEEVARVVRKSNKPFGGLQVVITGDFFQLPPVNPGGGMTFAFEAKSWDSVVAHQVNLTKVFRQKDSRFVTMLNEMRFGQLSPATIKAFKSLERVPVYDEGIVPTELFPRREEVDRANLERLQALPSKAETFPATDGGSLERDGRERVLQNFIALKSLTLKVGAQVMLIKNVDETLVNGSVGLVLDFVDEREYVERGLGRIDEKDEGNKLNALNRASQRKWPLVRFRLPNDSGFRDYLAKPESWKNELPTGEIQASRTQVPLILAWAMSIHKSQGQTLQCCRINLNRVFEKGQAYVALSRATSLEGLQVMGFNPAKVMAHPKVIQWSRSLLALQQGSAA</sequence>
<proteinExistence type="inferred from homology"/>
<dbReference type="AlphaFoldDB" id="A0A061H7H1"/>
<dbReference type="RefSeq" id="XP_007879576.1">
    <property type="nucleotide sequence ID" value="XM_007881385.1"/>
</dbReference>
<keyword evidence="13 14" id="KW-0539">Nucleus</keyword>
<dbReference type="Pfam" id="PF21530">
    <property type="entry name" value="Pif1_2B_dom"/>
    <property type="match status" value="1"/>
</dbReference>
<dbReference type="InterPro" id="IPR010285">
    <property type="entry name" value="DNA_helicase_pif1-like_DEAD"/>
</dbReference>
<comment type="subunit">
    <text evidence="14">Monomer.</text>
</comment>
<feature type="binding site" evidence="14">
    <location>
        <begin position="238"/>
        <end position="245"/>
    </location>
    <ligand>
        <name>ATP</name>
        <dbReference type="ChEBI" id="CHEBI:30616"/>
    </ligand>
</feature>
<keyword evidence="11 14" id="KW-0234">DNA repair</keyword>
<gene>
    <name evidence="14" type="primary">PIF1</name>
    <name evidence="17" type="ORF">PFL1_03862</name>
</gene>
<dbReference type="Gene3D" id="3.40.50.300">
    <property type="entry name" value="P-loop containing nucleotide triphosphate hydrolases"/>
    <property type="match status" value="1"/>
</dbReference>
<keyword evidence="4 14" id="KW-0227">DNA damage</keyword>
<dbReference type="GO" id="GO:0016887">
    <property type="term" value="F:ATP hydrolysis activity"/>
    <property type="evidence" value="ECO:0007669"/>
    <property type="project" value="RHEA"/>
</dbReference>
<dbReference type="GO" id="GO:0005730">
    <property type="term" value="C:nucleolus"/>
    <property type="evidence" value="ECO:0007669"/>
    <property type="project" value="UniProtKB-SubCell"/>
</dbReference>
<dbReference type="GO" id="GO:0003697">
    <property type="term" value="F:single-stranded DNA binding"/>
    <property type="evidence" value="ECO:0007669"/>
    <property type="project" value="UniProtKB-ARBA"/>
</dbReference>
<dbReference type="PANTHER" id="PTHR47642">
    <property type="entry name" value="ATP-DEPENDENT DNA HELICASE"/>
    <property type="match status" value="1"/>
</dbReference>
<evidence type="ECO:0000256" key="14">
    <source>
        <dbReference type="HAMAP-Rule" id="MF_03176"/>
    </source>
</evidence>
<evidence type="ECO:0000256" key="11">
    <source>
        <dbReference type="ARBA" id="ARBA00023204"/>
    </source>
</evidence>
<evidence type="ECO:0000256" key="5">
    <source>
        <dbReference type="ARBA" id="ARBA00022801"/>
    </source>
</evidence>
<feature type="compositionally biased region" description="Low complexity" evidence="15">
    <location>
        <begin position="121"/>
        <end position="144"/>
    </location>
</feature>
<organism evidence="17 18">
    <name type="scientific">Pseudozyma flocculosa PF-1</name>
    <dbReference type="NCBI Taxonomy" id="1277687"/>
    <lineage>
        <taxon>Eukaryota</taxon>
        <taxon>Fungi</taxon>
        <taxon>Dikarya</taxon>
        <taxon>Basidiomycota</taxon>
        <taxon>Ustilaginomycotina</taxon>
        <taxon>Ustilaginomycetes</taxon>
        <taxon>Ustilaginales</taxon>
        <taxon>Ustilaginaceae</taxon>
        <taxon>Pseudozyma</taxon>
    </lineage>
</organism>
<dbReference type="GO" id="GO:0005524">
    <property type="term" value="F:ATP binding"/>
    <property type="evidence" value="ECO:0007669"/>
    <property type="project" value="UniProtKB-UniRule"/>
</dbReference>
<evidence type="ECO:0000256" key="12">
    <source>
        <dbReference type="ARBA" id="ARBA00023235"/>
    </source>
</evidence>
<evidence type="ECO:0000256" key="15">
    <source>
        <dbReference type="SAM" id="MobiDB-lite"/>
    </source>
</evidence>
<evidence type="ECO:0000256" key="2">
    <source>
        <dbReference type="ARBA" id="ARBA00004604"/>
    </source>
</evidence>
<comment type="catalytic activity">
    <reaction evidence="14">
        <text>ATP + H2O = ADP + phosphate + H(+)</text>
        <dbReference type="Rhea" id="RHEA:13065"/>
        <dbReference type="ChEBI" id="CHEBI:15377"/>
        <dbReference type="ChEBI" id="CHEBI:15378"/>
        <dbReference type="ChEBI" id="CHEBI:30616"/>
        <dbReference type="ChEBI" id="CHEBI:43474"/>
        <dbReference type="ChEBI" id="CHEBI:456216"/>
        <dbReference type="EC" id="5.6.2.3"/>
    </reaction>
</comment>
<reference evidence="17 18" key="1">
    <citation type="journal article" date="2013" name="Plant Cell">
        <title>The transition from a phytopathogenic smut ancestor to an anamorphic biocontrol agent deciphered by comparative whole-genome analysis.</title>
        <authorList>
            <person name="Lefebvre F."/>
            <person name="Joly D.L."/>
            <person name="Labbe C."/>
            <person name="Teichmann B."/>
            <person name="Linning R."/>
            <person name="Belzile F."/>
            <person name="Bakkeren G."/>
            <person name="Belanger R.R."/>
        </authorList>
    </citation>
    <scope>NUCLEOTIDE SEQUENCE [LARGE SCALE GENOMIC DNA]</scope>
    <source>
        <strain evidence="17 18">PF-1</strain>
    </source>
</reference>
<comment type="similarity">
    <text evidence="14">Belongs to the helicase family. PIF1 subfamily.</text>
</comment>
<feature type="compositionally biased region" description="Basic and acidic residues" evidence="15">
    <location>
        <begin position="66"/>
        <end position="75"/>
    </location>
</feature>
<dbReference type="GO" id="GO:0043139">
    <property type="term" value="F:5'-3' DNA helicase activity"/>
    <property type="evidence" value="ECO:0007669"/>
    <property type="project" value="UniProtKB-UniRule"/>
</dbReference>
<dbReference type="KEGG" id="pfp:PFL1_03862"/>
<evidence type="ECO:0000313" key="17">
    <source>
        <dbReference type="EMBL" id="EPQ28558.1"/>
    </source>
</evidence>
<keyword evidence="7 14" id="KW-0067">ATP-binding</keyword>
<dbReference type="InterPro" id="IPR003593">
    <property type="entry name" value="AAA+_ATPase"/>
</dbReference>
<evidence type="ECO:0000313" key="18">
    <source>
        <dbReference type="Proteomes" id="UP000053664"/>
    </source>
</evidence>
<dbReference type="SUPFAM" id="SSF52540">
    <property type="entry name" value="P-loop containing nucleoside triphosphate hydrolases"/>
    <property type="match status" value="2"/>
</dbReference>
<evidence type="ECO:0000256" key="10">
    <source>
        <dbReference type="ARBA" id="ARBA00023172"/>
    </source>
</evidence>
<evidence type="ECO:0000256" key="9">
    <source>
        <dbReference type="ARBA" id="ARBA00023128"/>
    </source>
</evidence>
<protein>
    <recommendedName>
        <fullName evidence="14">ATP-dependent DNA helicase PIF1</fullName>
        <ecNumber evidence="14">5.6.2.3</ecNumber>
    </recommendedName>
    <alternativeName>
        <fullName evidence="14">DNA 5'-3' helicase PIF1</fullName>
    </alternativeName>
    <alternativeName>
        <fullName evidence="14">DNA repair and recombination helicase PIF1</fullName>
    </alternativeName>
</protein>
<dbReference type="InterPro" id="IPR051055">
    <property type="entry name" value="PIF1_helicase"/>
</dbReference>
<accession>A0A061H7H1</accession>
<dbReference type="CDD" id="cd18809">
    <property type="entry name" value="SF1_C_RecD"/>
    <property type="match status" value="1"/>
</dbReference>
<dbReference type="eggNOG" id="KOG0987">
    <property type="taxonomic scope" value="Eukaryota"/>
</dbReference>
<comment type="subcellular location">
    <subcellularLocation>
        <location evidence="2">Nucleus</location>
        <location evidence="2">Nucleolus</location>
    </subcellularLocation>
    <subcellularLocation>
        <location evidence="14">Nucleus</location>
    </subcellularLocation>
    <subcellularLocation>
        <location evidence="14">Mitochondrion</location>
    </subcellularLocation>
</comment>
<keyword evidence="8 14" id="KW-0238">DNA-binding</keyword>
<dbReference type="GO" id="GO:0000723">
    <property type="term" value="P:telomere maintenance"/>
    <property type="evidence" value="ECO:0007669"/>
    <property type="project" value="InterPro"/>
</dbReference>
<evidence type="ECO:0000256" key="13">
    <source>
        <dbReference type="ARBA" id="ARBA00023242"/>
    </source>
</evidence>
<dbReference type="Pfam" id="PF05970">
    <property type="entry name" value="PIF1"/>
    <property type="match status" value="1"/>
</dbReference>
<dbReference type="GeneID" id="19317969"/>
<dbReference type="CDD" id="cd18037">
    <property type="entry name" value="DEXSc_Pif1_like"/>
    <property type="match status" value="1"/>
</dbReference>
<evidence type="ECO:0000259" key="16">
    <source>
        <dbReference type="SMART" id="SM00382"/>
    </source>
</evidence>
<evidence type="ECO:0000256" key="7">
    <source>
        <dbReference type="ARBA" id="ARBA00022840"/>
    </source>
</evidence>
<feature type="region of interest" description="Disordered" evidence="15">
    <location>
        <begin position="1"/>
        <end position="147"/>
    </location>
</feature>